<evidence type="ECO:0000313" key="2">
    <source>
        <dbReference type="Proteomes" id="UP000002009"/>
    </source>
</evidence>
<evidence type="ECO:0000313" key="1">
    <source>
        <dbReference type="EMBL" id="ACO67758.1"/>
    </source>
</evidence>
<name>C1EHX4_MICCC</name>
<protein>
    <submittedName>
        <fullName evidence="1">Uncharacterized protein</fullName>
    </submittedName>
</protein>
<dbReference type="AlphaFoldDB" id="C1EHX4"/>
<dbReference type="EMBL" id="CP001333">
    <property type="protein sequence ID" value="ACO67758.1"/>
    <property type="molecule type" value="Genomic_DNA"/>
</dbReference>
<accession>C1EHX4</accession>
<keyword evidence="2" id="KW-1185">Reference proteome</keyword>
<dbReference type="Proteomes" id="UP000002009">
    <property type="component" value="Chromosome 15"/>
</dbReference>
<dbReference type="RefSeq" id="XP_002506500.1">
    <property type="nucleotide sequence ID" value="XM_002506454.1"/>
</dbReference>
<dbReference type="KEGG" id="mis:MICPUN_64378"/>
<dbReference type="InParanoid" id="C1EHX4"/>
<organism evidence="1 2">
    <name type="scientific">Micromonas commoda (strain RCC299 / NOUM17 / CCMP2709)</name>
    <name type="common">Picoplanktonic green alga</name>
    <dbReference type="NCBI Taxonomy" id="296587"/>
    <lineage>
        <taxon>Eukaryota</taxon>
        <taxon>Viridiplantae</taxon>
        <taxon>Chlorophyta</taxon>
        <taxon>Mamiellophyceae</taxon>
        <taxon>Mamiellales</taxon>
        <taxon>Mamiellaceae</taxon>
        <taxon>Micromonas</taxon>
    </lineage>
</organism>
<gene>
    <name evidence="1" type="ORF">MICPUN_64378</name>
</gene>
<sequence length="282" mass="31882">MDGAHANAHDDDSGDVDTGFWTAADRENMKKPILVPAKLVAPTQRGFYARAPKLGKKAEAELQRAKDAFDQYLANAEYSRPLVELLKPHIRPRYEAVVGDSEGFSLYVTSTPSQRELKTLPKSERTSHHLIYDYCINMSAFHPLIDFHLTTDAGKLFTAYVSMWPGCFALRRDKAATRKLTEAERAARRLPAKVTPTDVVVSQEAYIAYRSGNVVEPTPHQIAYMERRKIEEGSDAVLSAYPFSLHNDEVALMNVRMRAANAKKRLREEVEAELDWRSNEEI</sequence>
<dbReference type="GeneID" id="8249258"/>
<proteinExistence type="predicted"/>
<reference evidence="1 2" key="1">
    <citation type="journal article" date="2009" name="Science">
        <title>Green evolution and dynamic adaptations revealed by genomes of the marine picoeukaryotes Micromonas.</title>
        <authorList>
            <person name="Worden A.Z."/>
            <person name="Lee J.H."/>
            <person name="Mock T."/>
            <person name="Rouze P."/>
            <person name="Simmons M.P."/>
            <person name="Aerts A.L."/>
            <person name="Allen A.E."/>
            <person name="Cuvelier M.L."/>
            <person name="Derelle E."/>
            <person name="Everett M.V."/>
            <person name="Foulon E."/>
            <person name="Grimwood J."/>
            <person name="Gundlach H."/>
            <person name="Henrissat B."/>
            <person name="Napoli C."/>
            <person name="McDonald S.M."/>
            <person name="Parker M.S."/>
            <person name="Rombauts S."/>
            <person name="Salamov A."/>
            <person name="Von Dassow P."/>
            <person name="Badger J.H."/>
            <person name="Coutinho P.M."/>
            <person name="Demir E."/>
            <person name="Dubchak I."/>
            <person name="Gentemann C."/>
            <person name="Eikrem W."/>
            <person name="Gready J.E."/>
            <person name="John U."/>
            <person name="Lanier W."/>
            <person name="Lindquist E.A."/>
            <person name="Lucas S."/>
            <person name="Mayer K.F."/>
            <person name="Moreau H."/>
            <person name="Not F."/>
            <person name="Otillar R."/>
            <person name="Panaud O."/>
            <person name="Pangilinan J."/>
            <person name="Paulsen I."/>
            <person name="Piegu B."/>
            <person name="Poliakov A."/>
            <person name="Robbens S."/>
            <person name="Schmutz J."/>
            <person name="Toulza E."/>
            <person name="Wyss T."/>
            <person name="Zelensky A."/>
            <person name="Zhou K."/>
            <person name="Armbrust E.V."/>
            <person name="Bhattacharya D."/>
            <person name="Goodenough U.W."/>
            <person name="Van de Peer Y."/>
            <person name="Grigoriev I.V."/>
        </authorList>
    </citation>
    <scope>NUCLEOTIDE SEQUENCE [LARGE SCALE GENOMIC DNA]</scope>
    <source>
        <strain evidence="2">RCC299 / NOUM17</strain>
    </source>
</reference>